<dbReference type="Proteomes" id="UP000193144">
    <property type="component" value="Unassembled WGS sequence"/>
</dbReference>
<dbReference type="Gene3D" id="3.40.50.300">
    <property type="entry name" value="P-loop containing nucleotide triphosphate hydrolases"/>
    <property type="match status" value="1"/>
</dbReference>
<dbReference type="SUPFAM" id="SSF52540">
    <property type="entry name" value="P-loop containing nucleoside triphosphate hydrolases"/>
    <property type="match status" value="1"/>
</dbReference>
<organism evidence="3 4">
    <name type="scientific">Clohesyomyces aquaticus</name>
    <dbReference type="NCBI Taxonomy" id="1231657"/>
    <lineage>
        <taxon>Eukaryota</taxon>
        <taxon>Fungi</taxon>
        <taxon>Dikarya</taxon>
        <taxon>Ascomycota</taxon>
        <taxon>Pezizomycotina</taxon>
        <taxon>Dothideomycetes</taxon>
        <taxon>Pleosporomycetidae</taxon>
        <taxon>Pleosporales</taxon>
        <taxon>Lindgomycetaceae</taxon>
        <taxon>Clohesyomyces</taxon>
    </lineage>
</organism>
<dbReference type="AlphaFoldDB" id="A0A1Y2AAR9"/>
<dbReference type="STRING" id="1231657.A0A1Y2AAR9"/>
<dbReference type="GO" id="GO:0003677">
    <property type="term" value="F:DNA binding"/>
    <property type="evidence" value="ECO:0007669"/>
    <property type="project" value="TreeGrafter"/>
</dbReference>
<protein>
    <recommendedName>
        <fullName evidence="2">AAA+ ATPase domain-containing protein</fullName>
    </recommendedName>
</protein>
<feature type="compositionally biased region" description="Polar residues" evidence="1">
    <location>
        <begin position="1247"/>
        <end position="1263"/>
    </location>
</feature>
<keyword evidence="4" id="KW-1185">Reference proteome</keyword>
<reference evidence="3 4" key="1">
    <citation type="submission" date="2016-07" db="EMBL/GenBank/DDBJ databases">
        <title>Pervasive Adenine N6-methylation of Active Genes in Fungi.</title>
        <authorList>
            <consortium name="DOE Joint Genome Institute"/>
            <person name="Mondo S.J."/>
            <person name="Dannebaum R.O."/>
            <person name="Kuo R.C."/>
            <person name="Labutti K."/>
            <person name="Haridas S."/>
            <person name="Kuo A."/>
            <person name="Salamov A."/>
            <person name="Ahrendt S.R."/>
            <person name="Lipzen A."/>
            <person name="Sullivan W."/>
            <person name="Andreopoulos W.B."/>
            <person name="Clum A."/>
            <person name="Lindquist E."/>
            <person name="Daum C."/>
            <person name="Ramamoorthy G.K."/>
            <person name="Gryganskyi A."/>
            <person name="Culley D."/>
            <person name="Magnuson J.K."/>
            <person name="James T.Y."/>
            <person name="O'Malley M.A."/>
            <person name="Stajich J.E."/>
            <person name="Spatafora J.W."/>
            <person name="Visel A."/>
            <person name="Grigoriev I.V."/>
        </authorList>
    </citation>
    <scope>NUCLEOTIDE SEQUENCE [LARGE SCALE GENOMIC DNA]</scope>
    <source>
        <strain evidence="3 4">CBS 115471</strain>
    </source>
</reference>
<dbReference type="InterPro" id="IPR003959">
    <property type="entry name" value="ATPase_AAA_core"/>
</dbReference>
<feature type="region of interest" description="Disordered" evidence="1">
    <location>
        <begin position="570"/>
        <end position="604"/>
    </location>
</feature>
<dbReference type="PANTHER" id="PTHR23389:SF21">
    <property type="entry name" value="ATPASE FAMILY AAA DOMAIN-CONTAINING PROTEIN 5"/>
    <property type="match status" value="1"/>
</dbReference>
<dbReference type="GO" id="GO:0005524">
    <property type="term" value="F:ATP binding"/>
    <property type="evidence" value="ECO:0007669"/>
    <property type="project" value="InterPro"/>
</dbReference>
<feature type="region of interest" description="Disordered" evidence="1">
    <location>
        <begin position="1184"/>
        <end position="1205"/>
    </location>
</feature>
<evidence type="ECO:0000313" key="3">
    <source>
        <dbReference type="EMBL" id="ORY19616.1"/>
    </source>
</evidence>
<dbReference type="InterPro" id="IPR003593">
    <property type="entry name" value="AAA+_ATPase"/>
</dbReference>
<dbReference type="GO" id="GO:0016887">
    <property type="term" value="F:ATP hydrolysis activity"/>
    <property type="evidence" value="ECO:0007669"/>
    <property type="project" value="InterPro"/>
</dbReference>
<dbReference type="InterPro" id="IPR027417">
    <property type="entry name" value="P-loop_NTPase"/>
</dbReference>
<dbReference type="GO" id="GO:0005634">
    <property type="term" value="C:nucleus"/>
    <property type="evidence" value="ECO:0007669"/>
    <property type="project" value="TreeGrafter"/>
</dbReference>
<evidence type="ECO:0000256" key="1">
    <source>
        <dbReference type="SAM" id="MobiDB-lite"/>
    </source>
</evidence>
<accession>A0A1Y2AAR9</accession>
<feature type="region of interest" description="Disordered" evidence="1">
    <location>
        <begin position="292"/>
        <end position="384"/>
    </location>
</feature>
<feature type="region of interest" description="Disordered" evidence="1">
    <location>
        <begin position="1"/>
        <end position="273"/>
    </location>
</feature>
<feature type="compositionally biased region" description="Basic residues" evidence="1">
    <location>
        <begin position="257"/>
        <end position="266"/>
    </location>
</feature>
<sequence length="1263" mass="138881">MHLEERKNIHPFFAKPARNPSPAQDTPLAEPQPDPPNNDLDFEPSDTSAQAAGGRKKRARPKSTDMKAKKAKGPIPKSQAPLDKFAFRTNGPDVIEDVTSATIGVPPIPGQPDLEEDPNNDRRKRQKTVSPAPSPGELHGPDLPTHPGDLDWHLQLKIEAGKATPEQRETFIVSAGQDPGHEGPGNADVDIVKSCITARTAEKSTDPLAAEVETPPSGEEKPKKTTPKKKVLRISKNGKLLSSPPPTKPDAASSASPKRRRGRPRTKAVPLPTVTVIRYGSDIESRRVIGNKIQDIMAGNQKSVPKPSPPKEPAKPAGPPKPTHPFFSGKPMKNKQEPAPSKIPAETRVPQSPNIPKKSAVTPGKLRAEARPPTAQQSFPAFGPIAGDSRILKYPGMTEPPWPTKTTAHVRNIDGIGPTESSTILGSGTPVHRERKLKNNVIDLTQHEDLIGRFSQQLKGIDETPDHVRLPARLLTTGIDICKRVQRELRAPLADYDEEQPSSDGIHPALLSFYKDIEATLTAFDRGACETQSWVQKYAPSCAAQVLQPGKEATVLRDWLKNLTVMSVEGGKDKSGTGNTSESKKPQKKRRKRAEDDFIVSDEEEDEEDMVEVSDCEEFGRPVWNHHRLRSLRRARMTRNKNVVILSGPHGCGKSATVYAVAKELGFEVFEVNSSTRRSGKDVQDKVGDMTANHLVSHNRSVLTPNADPIAADDTDNERMSVALQKDLDSGRQGTMMSFFKSNTQAKAKPKPKPTAKPTTEPKKVSNAAQATLFKGQVPPKDHKQSLILFEEADVLFEEDQQFWAQVIRLASHSKRPIVITCNDETLVPSFDLPLGAILRLSPPPVDLAADYLLLVAAKEGHILKRGAVCDLFKSKVYDLRASITELDFWCQMSVGDKKGGLEWIYQRWPPGKDIDEHGRVLRVASEGTYQSGMGWLCHDVVPSTANLVFDKEEEFLKASWMDWGISPSQWTETLVPTVNDVSVSESSLQSLKRLESMSDAVSAADVYCRIGLPSYERQCDELVDPSLPPMTDRDRLNYTEAAPVIQIEHVSDFTSFDTAMFVQTHLSIQRAFASVLPSDTQGKASSIPKTEEDFATAIVDHKAATHNNQPLTRTNFSYAFDILASPPATTLPLSATYQLTASSFDRTFALIVLDLAPYVRSIVAHELRLEGERLRVGSLLTEGGRSSKRARTTRASRVAMEGGRRETKRRERWFGKELNRVLVMSTAGKSWAGLGSVREDDEGEGSTRTFGETGSLASTQEE</sequence>
<feature type="compositionally biased region" description="Pro residues" evidence="1">
    <location>
        <begin position="306"/>
        <end position="323"/>
    </location>
</feature>
<dbReference type="EMBL" id="MCFA01000002">
    <property type="protein sequence ID" value="ORY19616.1"/>
    <property type="molecule type" value="Genomic_DNA"/>
</dbReference>
<feature type="compositionally biased region" description="Basic residues" evidence="1">
    <location>
        <begin position="224"/>
        <end position="233"/>
    </location>
</feature>
<feature type="domain" description="AAA+ ATPase" evidence="2">
    <location>
        <begin position="640"/>
        <end position="854"/>
    </location>
</feature>
<feature type="region of interest" description="Disordered" evidence="1">
    <location>
        <begin position="1234"/>
        <end position="1263"/>
    </location>
</feature>
<gene>
    <name evidence="3" type="ORF">BCR34DRAFT_595549</name>
</gene>
<dbReference type="PANTHER" id="PTHR23389">
    <property type="entry name" value="CHROMOSOME TRANSMISSION FIDELITY FACTOR 18"/>
    <property type="match status" value="1"/>
</dbReference>
<feature type="region of interest" description="Disordered" evidence="1">
    <location>
        <begin position="740"/>
        <end position="766"/>
    </location>
</feature>
<dbReference type="SMART" id="SM00382">
    <property type="entry name" value="AAA"/>
    <property type="match status" value="1"/>
</dbReference>
<dbReference type="OrthoDB" id="9996895at2759"/>
<name>A0A1Y2AAR9_9PLEO</name>
<evidence type="ECO:0000259" key="2">
    <source>
        <dbReference type="SMART" id="SM00382"/>
    </source>
</evidence>
<evidence type="ECO:0000313" key="4">
    <source>
        <dbReference type="Proteomes" id="UP000193144"/>
    </source>
</evidence>
<proteinExistence type="predicted"/>
<dbReference type="Pfam" id="PF00004">
    <property type="entry name" value="AAA"/>
    <property type="match status" value="1"/>
</dbReference>
<comment type="caution">
    <text evidence="3">The sequence shown here is derived from an EMBL/GenBank/DDBJ whole genome shotgun (WGS) entry which is preliminary data.</text>
</comment>
<feature type="compositionally biased region" description="Basic and acidic residues" evidence="1">
    <location>
        <begin position="148"/>
        <end position="169"/>
    </location>
</feature>